<dbReference type="GO" id="GO:0043138">
    <property type="term" value="F:3'-5' DNA helicase activity"/>
    <property type="evidence" value="ECO:0007669"/>
    <property type="project" value="UniProtKB-EC"/>
</dbReference>
<evidence type="ECO:0000256" key="4">
    <source>
        <dbReference type="ARBA" id="ARBA00022741"/>
    </source>
</evidence>
<sequence>MPSILSIGKTALVLVPEIALTPQMIARFKNRLGDVVGVFHSKMSKGERYDQWMDIAKGGCLVVIGTRSAIFSPLKNLGVIIIDEEHGNTYKETTSPQYNAREVAKKLAELQNAVVVLGSATPCIETRYKAEIKEYEFLSLPERVTKAGLPEIEMVDMRC</sequence>
<evidence type="ECO:0000256" key="8">
    <source>
        <dbReference type="ARBA" id="ARBA00022840"/>
    </source>
</evidence>
<dbReference type="Pfam" id="PF00270">
    <property type="entry name" value="DEAD"/>
    <property type="match status" value="1"/>
</dbReference>
<keyword evidence="7" id="KW-0862">Zinc</keyword>
<evidence type="ECO:0000256" key="9">
    <source>
        <dbReference type="ARBA" id="ARBA00023125"/>
    </source>
</evidence>
<dbReference type="PANTHER" id="PTHR30580:SF0">
    <property type="entry name" value="PRIMOSOMAL PROTEIN N"/>
    <property type="match status" value="1"/>
</dbReference>
<feature type="domain" description="Helicase ATP-binding" evidence="13">
    <location>
        <begin position="1"/>
        <end position="140"/>
    </location>
</feature>
<name>X1J8L6_9ZZZZ</name>
<evidence type="ECO:0000256" key="11">
    <source>
        <dbReference type="ARBA" id="ARBA00034808"/>
    </source>
</evidence>
<dbReference type="GO" id="GO:0006270">
    <property type="term" value="P:DNA replication initiation"/>
    <property type="evidence" value="ECO:0007669"/>
    <property type="project" value="TreeGrafter"/>
</dbReference>
<evidence type="ECO:0000256" key="7">
    <source>
        <dbReference type="ARBA" id="ARBA00022833"/>
    </source>
</evidence>
<evidence type="ECO:0000256" key="12">
    <source>
        <dbReference type="ARBA" id="ARBA00048988"/>
    </source>
</evidence>
<dbReference type="FunFam" id="3.40.50.300:FF:000489">
    <property type="entry name" value="Primosome assembly protein PriA"/>
    <property type="match status" value="1"/>
</dbReference>
<gene>
    <name evidence="14" type="ORF">S06H3_05815</name>
</gene>
<dbReference type="GO" id="GO:0003677">
    <property type="term" value="F:DNA binding"/>
    <property type="evidence" value="ECO:0007669"/>
    <property type="project" value="UniProtKB-KW"/>
</dbReference>
<dbReference type="EC" id="5.6.2.4" evidence="11"/>
<evidence type="ECO:0000256" key="10">
    <source>
        <dbReference type="ARBA" id="ARBA00023235"/>
    </source>
</evidence>
<keyword evidence="1" id="KW-0639">Primosome</keyword>
<dbReference type="PANTHER" id="PTHR30580">
    <property type="entry name" value="PRIMOSOMAL PROTEIN N"/>
    <property type="match status" value="1"/>
</dbReference>
<dbReference type="GO" id="GO:0016787">
    <property type="term" value="F:hydrolase activity"/>
    <property type="evidence" value="ECO:0007669"/>
    <property type="project" value="UniProtKB-KW"/>
</dbReference>
<keyword evidence="4" id="KW-0547">Nucleotide-binding</keyword>
<evidence type="ECO:0000256" key="3">
    <source>
        <dbReference type="ARBA" id="ARBA00022723"/>
    </source>
</evidence>
<evidence type="ECO:0000256" key="5">
    <source>
        <dbReference type="ARBA" id="ARBA00022801"/>
    </source>
</evidence>
<dbReference type="PROSITE" id="PS51192">
    <property type="entry name" value="HELICASE_ATP_BIND_1"/>
    <property type="match status" value="1"/>
</dbReference>
<dbReference type="GO" id="GO:1990077">
    <property type="term" value="C:primosome complex"/>
    <property type="evidence" value="ECO:0007669"/>
    <property type="project" value="UniProtKB-KW"/>
</dbReference>
<keyword evidence="6" id="KW-0347">Helicase</keyword>
<keyword evidence="10" id="KW-0413">Isomerase</keyword>
<evidence type="ECO:0000313" key="14">
    <source>
        <dbReference type="EMBL" id="GAH90312.1"/>
    </source>
</evidence>
<keyword evidence="2" id="KW-0235">DNA replication</keyword>
<evidence type="ECO:0000256" key="6">
    <source>
        <dbReference type="ARBA" id="ARBA00022806"/>
    </source>
</evidence>
<keyword evidence="8" id="KW-0067">ATP-binding</keyword>
<protein>
    <recommendedName>
        <fullName evidence="11">DNA 3'-5' helicase</fullName>
        <ecNumber evidence="11">5.6.2.4</ecNumber>
    </recommendedName>
</protein>
<dbReference type="GO" id="GO:0006269">
    <property type="term" value="P:DNA replication, synthesis of primer"/>
    <property type="evidence" value="ECO:0007669"/>
    <property type="project" value="UniProtKB-KW"/>
</dbReference>
<dbReference type="InterPro" id="IPR027417">
    <property type="entry name" value="P-loop_NTPase"/>
</dbReference>
<comment type="caution">
    <text evidence="14">The sequence shown here is derived from an EMBL/GenBank/DDBJ whole genome shotgun (WGS) entry which is preliminary data.</text>
</comment>
<proteinExistence type="predicted"/>
<dbReference type="Gene3D" id="3.40.50.300">
    <property type="entry name" value="P-loop containing nucleotide triphosphate hydrolases"/>
    <property type="match status" value="1"/>
</dbReference>
<evidence type="ECO:0000256" key="2">
    <source>
        <dbReference type="ARBA" id="ARBA00022705"/>
    </source>
</evidence>
<dbReference type="SUPFAM" id="SSF52540">
    <property type="entry name" value="P-loop containing nucleoside triphosphate hydrolases"/>
    <property type="match status" value="1"/>
</dbReference>
<dbReference type="GO" id="GO:0006302">
    <property type="term" value="P:double-strand break repair"/>
    <property type="evidence" value="ECO:0007669"/>
    <property type="project" value="TreeGrafter"/>
</dbReference>
<keyword evidence="3" id="KW-0479">Metal-binding</keyword>
<comment type="catalytic activity">
    <reaction evidence="12">
        <text>ATP + H2O = ADP + phosphate + H(+)</text>
        <dbReference type="Rhea" id="RHEA:13065"/>
        <dbReference type="ChEBI" id="CHEBI:15377"/>
        <dbReference type="ChEBI" id="CHEBI:15378"/>
        <dbReference type="ChEBI" id="CHEBI:30616"/>
        <dbReference type="ChEBI" id="CHEBI:43474"/>
        <dbReference type="ChEBI" id="CHEBI:456216"/>
        <dbReference type="EC" id="5.6.2.4"/>
    </reaction>
</comment>
<dbReference type="GO" id="GO:0006310">
    <property type="term" value="P:DNA recombination"/>
    <property type="evidence" value="ECO:0007669"/>
    <property type="project" value="TreeGrafter"/>
</dbReference>
<evidence type="ECO:0000256" key="1">
    <source>
        <dbReference type="ARBA" id="ARBA00022515"/>
    </source>
</evidence>
<keyword evidence="9" id="KW-0238">DNA-binding</keyword>
<organism evidence="14">
    <name type="scientific">marine sediment metagenome</name>
    <dbReference type="NCBI Taxonomy" id="412755"/>
    <lineage>
        <taxon>unclassified sequences</taxon>
        <taxon>metagenomes</taxon>
        <taxon>ecological metagenomes</taxon>
    </lineage>
</organism>
<dbReference type="GO" id="GO:0046872">
    <property type="term" value="F:metal ion binding"/>
    <property type="evidence" value="ECO:0007669"/>
    <property type="project" value="UniProtKB-KW"/>
</dbReference>
<dbReference type="InterPro" id="IPR014001">
    <property type="entry name" value="Helicase_ATP-bd"/>
</dbReference>
<dbReference type="GO" id="GO:0005524">
    <property type="term" value="F:ATP binding"/>
    <property type="evidence" value="ECO:0007669"/>
    <property type="project" value="UniProtKB-KW"/>
</dbReference>
<dbReference type="AlphaFoldDB" id="X1J8L6"/>
<reference evidence="14" key="1">
    <citation type="journal article" date="2014" name="Front. Microbiol.">
        <title>High frequency of phylogenetically diverse reductive dehalogenase-homologous genes in deep subseafloor sedimentary metagenomes.</title>
        <authorList>
            <person name="Kawai M."/>
            <person name="Futagami T."/>
            <person name="Toyoda A."/>
            <person name="Takaki Y."/>
            <person name="Nishi S."/>
            <person name="Hori S."/>
            <person name="Arai W."/>
            <person name="Tsubouchi T."/>
            <person name="Morono Y."/>
            <person name="Uchiyama I."/>
            <person name="Ito T."/>
            <person name="Fujiyama A."/>
            <person name="Inagaki F."/>
            <person name="Takami H."/>
        </authorList>
    </citation>
    <scope>NUCLEOTIDE SEQUENCE</scope>
    <source>
        <strain evidence="14">Expedition CK06-06</strain>
    </source>
</reference>
<dbReference type="InterPro" id="IPR011545">
    <property type="entry name" value="DEAD/DEAH_box_helicase_dom"/>
</dbReference>
<keyword evidence="5" id="KW-0378">Hydrolase</keyword>
<accession>X1J8L6</accession>
<dbReference type="EMBL" id="BARV01002194">
    <property type="protein sequence ID" value="GAH90312.1"/>
    <property type="molecule type" value="Genomic_DNA"/>
</dbReference>
<evidence type="ECO:0000259" key="13">
    <source>
        <dbReference type="PROSITE" id="PS51192"/>
    </source>
</evidence>